<dbReference type="SUPFAM" id="SSF53448">
    <property type="entry name" value="Nucleotide-diphospho-sugar transferases"/>
    <property type="match status" value="1"/>
</dbReference>
<dbReference type="Gene3D" id="3.90.550.10">
    <property type="entry name" value="Spore Coat Polysaccharide Biosynthesis Protein SpsA, Chain A"/>
    <property type="match status" value="1"/>
</dbReference>
<dbReference type="Pfam" id="PF22640">
    <property type="entry name" value="ManC_GMP_beta-helix"/>
    <property type="match status" value="1"/>
</dbReference>
<name>A0A0G1A638_9BACT</name>
<protein>
    <submittedName>
        <fullName evidence="3">Mannose-1-phosphate guanylyltransferase</fullName>
    </submittedName>
</protein>
<reference evidence="3 4" key="1">
    <citation type="journal article" date="2015" name="Nature">
        <title>rRNA introns, odd ribosomes, and small enigmatic genomes across a large radiation of phyla.</title>
        <authorList>
            <person name="Brown C.T."/>
            <person name="Hug L.A."/>
            <person name="Thomas B.C."/>
            <person name="Sharon I."/>
            <person name="Castelle C.J."/>
            <person name="Singh A."/>
            <person name="Wilkins M.J."/>
            <person name="Williams K.H."/>
            <person name="Banfield J.F."/>
        </authorList>
    </citation>
    <scope>NUCLEOTIDE SEQUENCE [LARGE SCALE GENOMIC DNA]</scope>
</reference>
<accession>A0A0G1A638</accession>
<feature type="domain" description="Nucleotidyl transferase" evidence="1">
    <location>
        <begin position="4"/>
        <end position="284"/>
    </location>
</feature>
<dbReference type="AlphaFoldDB" id="A0A0G1A638"/>
<keyword evidence="3" id="KW-0548">Nucleotidyltransferase</keyword>
<evidence type="ECO:0000313" key="4">
    <source>
        <dbReference type="Proteomes" id="UP000034837"/>
    </source>
</evidence>
<dbReference type="EMBL" id="LCDO01000011">
    <property type="protein sequence ID" value="KKS56475.1"/>
    <property type="molecule type" value="Genomic_DNA"/>
</dbReference>
<dbReference type="InterPro" id="IPR029044">
    <property type="entry name" value="Nucleotide-diphossugar_trans"/>
</dbReference>
<dbReference type="Pfam" id="PF00483">
    <property type="entry name" value="NTP_transferase"/>
    <property type="match status" value="1"/>
</dbReference>
<organism evidence="3 4">
    <name type="scientific">Candidatus Magasanikbacteria bacterium GW2011_GWA2_42_32</name>
    <dbReference type="NCBI Taxonomy" id="1619039"/>
    <lineage>
        <taxon>Bacteria</taxon>
        <taxon>Candidatus Magasanikiibacteriota</taxon>
    </lineage>
</organism>
<evidence type="ECO:0000259" key="1">
    <source>
        <dbReference type="Pfam" id="PF00483"/>
    </source>
</evidence>
<dbReference type="InterPro" id="IPR051161">
    <property type="entry name" value="Mannose-6P_isomerase_type2"/>
</dbReference>
<dbReference type="InterPro" id="IPR005835">
    <property type="entry name" value="NTP_transferase_dom"/>
</dbReference>
<dbReference type="PANTHER" id="PTHR46390">
    <property type="entry name" value="MANNOSE-1-PHOSPHATE GUANYLYLTRANSFERASE"/>
    <property type="match status" value="1"/>
</dbReference>
<dbReference type="PANTHER" id="PTHR46390:SF1">
    <property type="entry name" value="MANNOSE-1-PHOSPHATE GUANYLYLTRANSFERASE"/>
    <property type="match status" value="1"/>
</dbReference>
<gene>
    <name evidence="3" type="ORF">UV20_C0011G0016</name>
</gene>
<dbReference type="GO" id="GO:0004475">
    <property type="term" value="F:mannose-1-phosphate guanylyltransferase (GTP) activity"/>
    <property type="evidence" value="ECO:0007669"/>
    <property type="project" value="TreeGrafter"/>
</dbReference>
<dbReference type="GO" id="GO:0009298">
    <property type="term" value="P:GDP-mannose biosynthetic process"/>
    <property type="evidence" value="ECO:0007669"/>
    <property type="project" value="TreeGrafter"/>
</dbReference>
<dbReference type="Proteomes" id="UP000034837">
    <property type="component" value="Unassembled WGS sequence"/>
</dbReference>
<evidence type="ECO:0000259" key="2">
    <source>
        <dbReference type="Pfam" id="PF22640"/>
    </source>
</evidence>
<evidence type="ECO:0000313" key="3">
    <source>
        <dbReference type="EMBL" id="KKS56475.1"/>
    </source>
</evidence>
<comment type="caution">
    <text evidence="3">The sequence shown here is derived from an EMBL/GenBank/DDBJ whole genome shotgun (WGS) entry which is preliminary data.</text>
</comment>
<dbReference type="InterPro" id="IPR054566">
    <property type="entry name" value="ManC/GMP-like_b-helix"/>
</dbReference>
<dbReference type="SUPFAM" id="SSF159283">
    <property type="entry name" value="Guanosine diphospho-D-mannose pyrophosphorylase/mannose-6-phosphate isomerase linker domain"/>
    <property type="match status" value="1"/>
</dbReference>
<keyword evidence="3" id="KW-0808">Transferase</keyword>
<sequence>MNIVILSGGVGKRLWPLGRQNNPKQFFPIIGKKPLIKETYDRFTKIYGAKKIFISTTADLLPHLKKIFPKISATQFIAEPSRRDTAPAMGFAALKLFLQNPDEPIVFVPSDHFIANVPKYLECFKIGEKLIKETGKLVDIGIAATFPSTVLGYTKIGSKHKTISGVEVYNFVGHTEKPNAKIAAKYLASGNYLWHGNYYMWTPRLFLEALQKYTLEISQGLEKIKLALEKKNNKQIAQIYNQLPKISFDYAVTEKIDKKKALIIKGDFGWSDVGAWDVLHEQLKDGADEKGNVVKGQVVHQDTEGCLLYGHKERILATVGIKDVVVVDTEDAVLVCPKSRAQEVKKLLEEIEQKGLEKYL</sequence>
<feature type="domain" description="MannoseP isomerase/GMP-like beta-helix" evidence="2">
    <location>
        <begin position="296"/>
        <end position="350"/>
    </location>
</feature>
<proteinExistence type="predicted"/>